<feature type="compositionally biased region" description="Polar residues" evidence="1">
    <location>
        <begin position="108"/>
        <end position="121"/>
    </location>
</feature>
<feature type="compositionally biased region" description="Basic and acidic residues" evidence="1">
    <location>
        <begin position="375"/>
        <end position="392"/>
    </location>
</feature>
<feature type="domain" description="BAG" evidence="2">
    <location>
        <begin position="387"/>
        <end position="464"/>
    </location>
</feature>
<dbReference type="Gene3D" id="1.20.58.120">
    <property type="entry name" value="BAG domain"/>
    <property type="match status" value="1"/>
</dbReference>
<dbReference type="PROSITE" id="PS51035">
    <property type="entry name" value="BAG"/>
    <property type="match status" value="1"/>
</dbReference>
<accession>A0A0K2UPK7</accession>
<dbReference type="AlphaFoldDB" id="A0A0K2UPK7"/>
<dbReference type="OrthoDB" id="333905at2759"/>
<feature type="compositionally biased region" description="Basic and acidic residues" evidence="1">
    <location>
        <begin position="342"/>
        <end position="356"/>
    </location>
</feature>
<dbReference type="EMBL" id="HACA01022822">
    <property type="protein sequence ID" value="CDW40183.1"/>
    <property type="molecule type" value="Transcribed_RNA"/>
</dbReference>
<feature type="region of interest" description="Disordered" evidence="1">
    <location>
        <begin position="1"/>
        <end position="20"/>
    </location>
</feature>
<dbReference type="InterPro" id="IPR003103">
    <property type="entry name" value="BAG_domain"/>
</dbReference>
<feature type="compositionally biased region" description="Polar residues" evidence="1">
    <location>
        <begin position="279"/>
        <end position="289"/>
    </location>
</feature>
<evidence type="ECO:0000256" key="1">
    <source>
        <dbReference type="SAM" id="MobiDB-lite"/>
    </source>
</evidence>
<reference evidence="3" key="1">
    <citation type="submission" date="2014-05" db="EMBL/GenBank/DDBJ databases">
        <authorList>
            <person name="Chronopoulou M."/>
        </authorList>
    </citation>
    <scope>NUCLEOTIDE SEQUENCE</scope>
    <source>
        <tissue evidence="3">Whole organism</tissue>
    </source>
</reference>
<proteinExistence type="predicted"/>
<dbReference type="SUPFAM" id="SSF63491">
    <property type="entry name" value="BAG domain"/>
    <property type="match status" value="1"/>
</dbReference>
<feature type="compositionally biased region" description="Polar residues" evidence="1">
    <location>
        <begin position="199"/>
        <end position="227"/>
    </location>
</feature>
<protein>
    <recommendedName>
        <fullName evidence="2">BAG domain-containing protein</fullName>
    </recommendedName>
</protein>
<dbReference type="InterPro" id="IPR036533">
    <property type="entry name" value="BAG_dom_sf"/>
</dbReference>
<evidence type="ECO:0000313" key="3">
    <source>
        <dbReference type="EMBL" id="CDW40183.1"/>
    </source>
</evidence>
<evidence type="ECO:0000259" key="2">
    <source>
        <dbReference type="PROSITE" id="PS51035"/>
    </source>
</evidence>
<dbReference type="GO" id="GO:0051087">
    <property type="term" value="F:protein-folding chaperone binding"/>
    <property type="evidence" value="ECO:0007669"/>
    <property type="project" value="InterPro"/>
</dbReference>
<dbReference type="Pfam" id="PF02179">
    <property type="entry name" value="BAG"/>
    <property type="match status" value="1"/>
</dbReference>
<feature type="compositionally biased region" description="Pro residues" evidence="1">
    <location>
        <begin position="320"/>
        <end position="335"/>
    </location>
</feature>
<name>A0A0K2UPK7_LEPSM</name>
<feature type="compositionally biased region" description="Polar residues" evidence="1">
    <location>
        <begin position="359"/>
        <end position="374"/>
    </location>
</feature>
<organism evidence="3">
    <name type="scientific">Lepeophtheirus salmonis</name>
    <name type="common">Salmon louse</name>
    <name type="synonym">Caligus salmonis</name>
    <dbReference type="NCBI Taxonomy" id="72036"/>
    <lineage>
        <taxon>Eukaryota</taxon>
        <taxon>Metazoa</taxon>
        <taxon>Ecdysozoa</taxon>
        <taxon>Arthropoda</taxon>
        <taxon>Crustacea</taxon>
        <taxon>Multicrustacea</taxon>
        <taxon>Hexanauplia</taxon>
        <taxon>Copepoda</taxon>
        <taxon>Siphonostomatoida</taxon>
        <taxon>Caligidae</taxon>
        <taxon>Lepeophtheirus</taxon>
    </lineage>
</organism>
<feature type="compositionally biased region" description="Basic and acidic residues" evidence="1">
    <location>
        <begin position="164"/>
        <end position="174"/>
    </location>
</feature>
<feature type="compositionally biased region" description="Low complexity" evidence="1">
    <location>
        <begin position="147"/>
        <end position="163"/>
    </location>
</feature>
<dbReference type="SMART" id="SM00264">
    <property type="entry name" value="BAG"/>
    <property type="match status" value="1"/>
</dbReference>
<feature type="region of interest" description="Disordered" evidence="1">
    <location>
        <begin position="107"/>
        <end position="392"/>
    </location>
</feature>
<sequence length="466" mass="52229">MADHYQAHPSHGRMSKDPFEQKIRDPLNHNQMRDPFDFPQFFNNGRNIQDPHMFRSPRRSFPSPHHGFDEGFNRGFNVEDSPSSMFPRHEPGHHVESIPIKVIHEKSPSQNVTRPSTSENSPHPFQQKQQPPHHHHHPFTGGRKTTEIPLPSSHLESSSSGSPRLERAHSEPPKSFHQRMSTLHPPQSIPERQDEDPNPITTSASAPSVPGETTTLPEQVSNEPTKFSSPSTTSSPPTPSSQNANPQIRHIPIVVEGRDVPVFNRKLSEKTNTRPKVQEPSQAPKSQTVHPVEPTTPLGPPPGPIPMGCSADYMKKPIEPSSPLPLPEGPIPLPCSPNLMQEKQKKENLCEKKIDDVDNSLSNEKGTPQETNNVAEEKAQDEPKDPALEKVKSIQGNLAEITRRIEEFKGSKRDKEYLYLDEMLTRHLLSLDGIDSGGKEEIRKIRKESIKSVNLCLSLLDSKADR</sequence>